<protein>
    <submittedName>
        <fullName evidence="3">SDR family oxidoreductase</fullName>
    </submittedName>
</protein>
<dbReference type="Proteomes" id="UP001227101">
    <property type="component" value="Chromosome"/>
</dbReference>
<dbReference type="CDD" id="cd05233">
    <property type="entry name" value="SDR_c"/>
    <property type="match status" value="1"/>
</dbReference>
<dbReference type="InterPro" id="IPR002347">
    <property type="entry name" value="SDR_fam"/>
</dbReference>
<dbReference type="PRINTS" id="PR00081">
    <property type="entry name" value="GDHRDH"/>
</dbReference>
<proteinExistence type="inferred from homology"/>
<accession>A0ABY8XH27</accession>
<keyword evidence="2" id="KW-0560">Oxidoreductase</keyword>
<dbReference type="InterPro" id="IPR036291">
    <property type="entry name" value="NAD(P)-bd_dom_sf"/>
</dbReference>
<dbReference type="Gene3D" id="3.40.50.720">
    <property type="entry name" value="NAD(P)-binding Rossmann-like Domain"/>
    <property type="match status" value="1"/>
</dbReference>
<gene>
    <name evidence="3" type="ORF">QP939_39785</name>
</gene>
<dbReference type="PROSITE" id="PS00061">
    <property type="entry name" value="ADH_SHORT"/>
    <property type="match status" value="1"/>
</dbReference>
<evidence type="ECO:0000313" key="3">
    <source>
        <dbReference type="EMBL" id="WIV54922.1"/>
    </source>
</evidence>
<comment type="similarity">
    <text evidence="1">Belongs to the short-chain dehydrogenases/reductases (SDR) family.</text>
</comment>
<keyword evidence="4" id="KW-1185">Reference proteome</keyword>
<evidence type="ECO:0000256" key="1">
    <source>
        <dbReference type="ARBA" id="ARBA00006484"/>
    </source>
</evidence>
<dbReference type="PANTHER" id="PTHR42760">
    <property type="entry name" value="SHORT-CHAIN DEHYDROGENASES/REDUCTASES FAMILY MEMBER"/>
    <property type="match status" value="1"/>
</dbReference>
<dbReference type="Pfam" id="PF13561">
    <property type="entry name" value="adh_short_C2"/>
    <property type="match status" value="1"/>
</dbReference>
<dbReference type="SUPFAM" id="SSF51735">
    <property type="entry name" value="NAD(P)-binding Rossmann-fold domains"/>
    <property type="match status" value="1"/>
</dbReference>
<dbReference type="EMBL" id="CP127173">
    <property type="protein sequence ID" value="WIV54922.1"/>
    <property type="molecule type" value="Genomic_DNA"/>
</dbReference>
<dbReference type="InterPro" id="IPR020904">
    <property type="entry name" value="Sc_DH/Rdtase_CS"/>
</dbReference>
<dbReference type="RefSeq" id="WP_285451695.1">
    <property type="nucleotide sequence ID" value="NZ_CP127173.1"/>
</dbReference>
<reference evidence="3 4" key="1">
    <citation type="submission" date="2023-06" db="EMBL/GenBank/DDBJ databases">
        <authorList>
            <person name="Oyuntsetseg B."/>
            <person name="Kim S.B."/>
        </authorList>
    </citation>
    <scope>NUCLEOTIDE SEQUENCE [LARGE SCALE GENOMIC DNA]</scope>
    <source>
        <strain evidence="3 4">2-2</strain>
    </source>
</reference>
<evidence type="ECO:0000256" key="2">
    <source>
        <dbReference type="ARBA" id="ARBA00023002"/>
    </source>
</evidence>
<dbReference type="PRINTS" id="PR00080">
    <property type="entry name" value="SDRFAMILY"/>
</dbReference>
<sequence length="276" mass="28249">MTGRLTGRTAIVTGAARGIGRACATALAAEGADLVLLDVAAPIEGLGYPAGTASQLDHTAALCTDLGAATLVVAADVRDLGALEAVARKTVDRFGRIDVLVNNAGIAAPSGKAVHEMTEPEWDLMLDVDLSGPWRAVKAVAPTMIAQRSGSIVTIASTAGLVGYRNFAGYVAAKHGVLGLTRAAALDLAPHKVRVNAVCPGSVRDDPALEGRMLSEIARALGLDVAEHETTFVRDQPTNELVEAADVAAAVVWLATGESRHATGGVVTVDGGFTSR</sequence>
<organism evidence="3 4">
    <name type="scientific">Amycolatopsis nalaikhensis</name>
    <dbReference type="NCBI Taxonomy" id="715472"/>
    <lineage>
        <taxon>Bacteria</taxon>
        <taxon>Bacillati</taxon>
        <taxon>Actinomycetota</taxon>
        <taxon>Actinomycetes</taxon>
        <taxon>Pseudonocardiales</taxon>
        <taxon>Pseudonocardiaceae</taxon>
        <taxon>Amycolatopsis</taxon>
    </lineage>
</organism>
<dbReference type="PANTHER" id="PTHR42760:SF133">
    <property type="entry name" value="3-OXOACYL-[ACYL-CARRIER-PROTEIN] REDUCTASE"/>
    <property type="match status" value="1"/>
</dbReference>
<name>A0ABY8XH27_9PSEU</name>
<evidence type="ECO:0000313" key="4">
    <source>
        <dbReference type="Proteomes" id="UP001227101"/>
    </source>
</evidence>